<keyword evidence="2" id="KW-0472">Membrane</keyword>
<feature type="transmembrane region" description="Helical" evidence="2">
    <location>
        <begin position="191"/>
        <end position="212"/>
    </location>
</feature>
<sequence length="299" mass="31652">MTDSEPETRVVKAGPRRPCQPDGGIEGYRATRTLPLRVELARQLRRRRTRLALGFLAVLPLLLLLAFELGDDGRGRSRNLAELATSSGPNFAMFTLYVSTNFLLVVMVALFFGDTVAGEASWASLKYLLAAPVPRGRLLRQKAVAAAILSAVGLLLLAAVAVVVGVVWFGAAEMMGTTGEAVPFSGGVVRVAVASAYLAAHLTWIAGLALWLSVGTDSPLGAVGGAVLVSIVSQILDQITALGDLRAYLPTHHSRAWSDLLSADVDWTGMANGAFSGLLYATVFLLLAFGRFAKKDISS</sequence>
<organism evidence="3 4">
    <name type="scientific">Saccharopolyspora erythraea</name>
    <name type="common">Streptomyces erythraeus</name>
    <dbReference type="NCBI Taxonomy" id="1836"/>
    <lineage>
        <taxon>Bacteria</taxon>
        <taxon>Bacillati</taxon>
        <taxon>Actinomycetota</taxon>
        <taxon>Actinomycetes</taxon>
        <taxon>Pseudonocardiales</taxon>
        <taxon>Pseudonocardiaceae</taxon>
        <taxon>Saccharopolyspora</taxon>
    </lineage>
</organism>
<evidence type="ECO:0000256" key="2">
    <source>
        <dbReference type="SAM" id="Phobius"/>
    </source>
</evidence>
<feature type="transmembrane region" description="Helical" evidence="2">
    <location>
        <begin position="51"/>
        <end position="70"/>
    </location>
</feature>
<proteinExistence type="predicted"/>
<evidence type="ECO:0000313" key="4">
    <source>
        <dbReference type="Proteomes" id="UP001500729"/>
    </source>
</evidence>
<name>A0ABN1DUP5_SACER</name>
<protein>
    <submittedName>
        <fullName evidence="3">ABC transporter permease subunit</fullName>
    </submittedName>
</protein>
<dbReference type="Pfam" id="PF12679">
    <property type="entry name" value="ABC2_membrane_2"/>
    <property type="match status" value="1"/>
</dbReference>
<keyword evidence="2" id="KW-1133">Transmembrane helix</keyword>
<keyword evidence="2" id="KW-0812">Transmembrane</keyword>
<evidence type="ECO:0000313" key="3">
    <source>
        <dbReference type="EMBL" id="GAA0552111.1"/>
    </source>
</evidence>
<comment type="caution">
    <text evidence="3">The sequence shown here is derived from an EMBL/GenBank/DDBJ whole genome shotgun (WGS) entry which is preliminary data.</text>
</comment>
<feature type="transmembrane region" description="Helical" evidence="2">
    <location>
        <begin position="267"/>
        <end position="289"/>
    </location>
</feature>
<gene>
    <name evidence="3" type="ORF">GCM10009533_57950</name>
</gene>
<feature type="transmembrane region" description="Helical" evidence="2">
    <location>
        <begin position="90"/>
        <end position="112"/>
    </location>
</feature>
<feature type="transmembrane region" description="Helical" evidence="2">
    <location>
        <begin position="144"/>
        <end position="171"/>
    </location>
</feature>
<keyword evidence="4" id="KW-1185">Reference proteome</keyword>
<dbReference type="RefSeq" id="WP_009951509.1">
    <property type="nucleotide sequence ID" value="NZ_BAAAGS010000056.1"/>
</dbReference>
<feature type="compositionally biased region" description="Basic and acidic residues" evidence="1">
    <location>
        <begin position="1"/>
        <end position="10"/>
    </location>
</feature>
<feature type="transmembrane region" description="Helical" evidence="2">
    <location>
        <begin position="219"/>
        <end position="236"/>
    </location>
</feature>
<dbReference type="EMBL" id="BAAAGS010000056">
    <property type="protein sequence ID" value="GAA0552111.1"/>
    <property type="molecule type" value="Genomic_DNA"/>
</dbReference>
<reference evidence="3 4" key="1">
    <citation type="journal article" date="2019" name="Int. J. Syst. Evol. Microbiol.">
        <title>The Global Catalogue of Microorganisms (GCM) 10K type strain sequencing project: providing services to taxonomists for standard genome sequencing and annotation.</title>
        <authorList>
            <consortium name="The Broad Institute Genomics Platform"/>
            <consortium name="The Broad Institute Genome Sequencing Center for Infectious Disease"/>
            <person name="Wu L."/>
            <person name="Ma J."/>
        </authorList>
    </citation>
    <scope>NUCLEOTIDE SEQUENCE [LARGE SCALE GENOMIC DNA]</scope>
    <source>
        <strain evidence="3 4">JCM 10303</strain>
    </source>
</reference>
<dbReference type="PANTHER" id="PTHR37305">
    <property type="entry name" value="INTEGRAL MEMBRANE PROTEIN-RELATED"/>
    <property type="match status" value="1"/>
</dbReference>
<accession>A0ABN1DUP5</accession>
<feature type="region of interest" description="Disordered" evidence="1">
    <location>
        <begin position="1"/>
        <end position="24"/>
    </location>
</feature>
<dbReference type="PANTHER" id="PTHR37305:SF1">
    <property type="entry name" value="MEMBRANE PROTEIN"/>
    <property type="match status" value="1"/>
</dbReference>
<dbReference type="Proteomes" id="UP001500729">
    <property type="component" value="Unassembled WGS sequence"/>
</dbReference>
<evidence type="ECO:0000256" key="1">
    <source>
        <dbReference type="SAM" id="MobiDB-lite"/>
    </source>
</evidence>